<comment type="caution">
    <text evidence="2">The sequence shown here is derived from an EMBL/GenBank/DDBJ whole genome shotgun (WGS) entry which is preliminary data.</text>
</comment>
<evidence type="ECO:0000256" key="1">
    <source>
        <dbReference type="SAM" id="Coils"/>
    </source>
</evidence>
<accession>A0AAV4LMV5</accession>
<name>A0AAV4LMV5_BABCB</name>
<dbReference type="RefSeq" id="XP_067713249.1">
    <property type="nucleotide sequence ID" value="XM_067857148.1"/>
</dbReference>
<dbReference type="EMBL" id="BPLF01000001">
    <property type="protein sequence ID" value="GIX61178.1"/>
    <property type="molecule type" value="Genomic_DNA"/>
</dbReference>
<feature type="coiled-coil region" evidence="1">
    <location>
        <begin position="77"/>
        <end position="178"/>
    </location>
</feature>
<keyword evidence="1" id="KW-0175">Coiled coil</keyword>
<proteinExistence type="predicted"/>
<reference evidence="2 3" key="1">
    <citation type="submission" date="2021-06" db="EMBL/GenBank/DDBJ databases">
        <title>Genome sequence of Babesia caballi.</title>
        <authorList>
            <person name="Yamagishi J."/>
            <person name="Kidaka T."/>
            <person name="Ochi A."/>
        </authorList>
    </citation>
    <scope>NUCLEOTIDE SEQUENCE [LARGE SCALE GENOMIC DNA]</scope>
    <source>
        <strain evidence="2">USDA-D6B2</strain>
    </source>
</reference>
<protein>
    <submittedName>
        <fullName evidence="2">Uncharacterized protein</fullName>
    </submittedName>
</protein>
<gene>
    <name evidence="2" type="ORF">BcabD6B2_06130</name>
</gene>
<dbReference type="GeneID" id="94192661"/>
<dbReference type="Proteomes" id="UP001497744">
    <property type="component" value="Unassembled WGS sequence"/>
</dbReference>
<dbReference type="AlphaFoldDB" id="A0AAV4LMV5"/>
<sequence length="219" mass="25509">MNTETQLLPRKRPGRRYQFEPQSVSATFPLVAERVRELVRRDRADLKEAHVESRAARRALFRRLSQAESAFVPPQSLDEIETRAAGLNDQLAILKETERTLQSLLTVVENARRKVANDPPRSFTTEPSASREELEAEQAEERAVLDAMREQRKAAFLAELMERSQAELRRRKQESDRQVRLKWVRDMEERVEENQSLLASDRKLVASGIYRNHQRPHMP</sequence>
<evidence type="ECO:0000313" key="3">
    <source>
        <dbReference type="Proteomes" id="UP001497744"/>
    </source>
</evidence>
<keyword evidence="3" id="KW-1185">Reference proteome</keyword>
<organism evidence="2 3">
    <name type="scientific">Babesia caballi</name>
    <dbReference type="NCBI Taxonomy" id="5871"/>
    <lineage>
        <taxon>Eukaryota</taxon>
        <taxon>Sar</taxon>
        <taxon>Alveolata</taxon>
        <taxon>Apicomplexa</taxon>
        <taxon>Aconoidasida</taxon>
        <taxon>Piroplasmida</taxon>
        <taxon>Babesiidae</taxon>
        <taxon>Babesia</taxon>
    </lineage>
</organism>
<evidence type="ECO:0000313" key="2">
    <source>
        <dbReference type="EMBL" id="GIX61178.1"/>
    </source>
</evidence>